<evidence type="ECO:0000313" key="2">
    <source>
        <dbReference type="EMBL" id="TDQ54774.1"/>
    </source>
</evidence>
<dbReference type="EMBL" id="SNYN01000001">
    <property type="protein sequence ID" value="TDQ54774.1"/>
    <property type="molecule type" value="Genomic_DNA"/>
</dbReference>
<protein>
    <submittedName>
        <fullName evidence="2">Uncharacterized protein</fullName>
    </submittedName>
</protein>
<dbReference type="Proteomes" id="UP000295281">
    <property type="component" value="Unassembled WGS sequence"/>
</dbReference>
<feature type="transmembrane region" description="Helical" evidence="1">
    <location>
        <begin position="6"/>
        <end position="27"/>
    </location>
</feature>
<keyword evidence="3" id="KW-1185">Reference proteome</keyword>
<evidence type="ECO:0000313" key="3">
    <source>
        <dbReference type="Proteomes" id="UP000295281"/>
    </source>
</evidence>
<proteinExistence type="predicted"/>
<keyword evidence="1" id="KW-0812">Transmembrane</keyword>
<dbReference type="AlphaFoldDB" id="A0A4R6V3I6"/>
<gene>
    <name evidence="2" type="ORF">EV190_10190</name>
</gene>
<keyword evidence="1" id="KW-1133">Transmembrane helix</keyword>
<reference evidence="2 3" key="1">
    <citation type="submission" date="2019-03" db="EMBL/GenBank/DDBJ databases">
        <title>Genomic Encyclopedia of Type Strains, Phase IV (KMG-IV): sequencing the most valuable type-strain genomes for metagenomic binning, comparative biology and taxonomic classification.</title>
        <authorList>
            <person name="Goeker M."/>
        </authorList>
    </citation>
    <scope>NUCLEOTIDE SEQUENCE [LARGE SCALE GENOMIC DNA]</scope>
    <source>
        <strain evidence="2 3">DSM 46770</strain>
    </source>
</reference>
<dbReference type="OrthoDB" id="3401121at2"/>
<organism evidence="2 3">
    <name type="scientific">Actinorugispora endophytica</name>
    <dbReference type="NCBI Taxonomy" id="1605990"/>
    <lineage>
        <taxon>Bacteria</taxon>
        <taxon>Bacillati</taxon>
        <taxon>Actinomycetota</taxon>
        <taxon>Actinomycetes</taxon>
        <taxon>Streptosporangiales</taxon>
        <taxon>Nocardiopsidaceae</taxon>
        <taxon>Actinorugispora</taxon>
    </lineage>
</organism>
<comment type="caution">
    <text evidence="2">The sequence shown here is derived from an EMBL/GenBank/DDBJ whole genome shotgun (WGS) entry which is preliminary data.</text>
</comment>
<accession>A0A4R6V3I6</accession>
<keyword evidence="1" id="KW-0472">Membrane</keyword>
<evidence type="ECO:0000256" key="1">
    <source>
        <dbReference type="SAM" id="Phobius"/>
    </source>
</evidence>
<sequence length="189" mass="20736">MDLVGQLVTIAAVLLGAVTTYITNHLMERNKHKLGLRTRWDEKKLDAYADYVGKIRSSGYAAVLLYEVREGMRTLPRTEQDLAEGLTDAVGDQSLAFERVMLLAGDAVIDAAHGVQEAMAAITWQARGTTEGTLEEWRALHTKLFTAINRFHERARADLGVSGAFLGDQHSARGLLLPENRGKDGSITS</sequence>
<name>A0A4R6V3I6_9ACTN</name>